<evidence type="ECO:0000313" key="2">
    <source>
        <dbReference type="EMBL" id="KRM32830.1"/>
    </source>
</evidence>
<protein>
    <submittedName>
        <fullName evidence="2">Uncharacterized protein</fullName>
    </submittedName>
</protein>
<dbReference type="OrthoDB" id="1757762at2"/>
<dbReference type="eggNOG" id="ENOG50307GV">
    <property type="taxonomic scope" value="Bacteria"/>
</dbReference>
<keyword evidence="1" id="KW-0812">Transmembrane</keyword>
<feature type="transmembrane region" description="Helical" evidence="1">
    <location>
        <begin position="51"/>
        <end position="70"/>
    </location>
</feature>
<comment type="caution">
    <text evidence="2">The sequence shown here is derived from an EMBL/GenBank/DDBJ whole genome shotgun (WGS) entry which is preliminary data.</text>
</comment>
<accession>X0PRZ5</accession>
<evidence type="ECO:0000313" key="3">
    <source>
        <dbReference type="Proteomes" id="UP000051236"/>
    </source>
</evidence>
<proteinExistence type="predicted"/>
<keyword evidence="3" id="KW-1185">Reference proteome</keyword>
<keyword evidence="1" id="KW-0472">Membrane</keyword>
<keyword evidence="1" id="KW-1133">Transmembrane helix</keyword>
<feature type="transmembrane region" description="Helical" evidence="1">
    <location>
        <begin position="82"/>
        <end position="103"/>
    </location>
</feature>
<dbReference type="Proteomes" id="UP000051236">
    <property type="component" value="Unassembled WGS sequence"/>
</dbReference>
<gene>
    <name evidence="2" type="ORF">FC83_GL000232</name>
</gene>
<dbReference type="PATRIC" id="fig|1423734.3.peg.232"/>
<feature type="transmembrane region" description="Helical" evidence="1">
    <location>
        <begin position="6"/>
        <end position="23"/>
    </location>
</feature>
<reference evidence="2 3" key="1">
    <citation type="journal article" date="2015" name="Genome Announc.">
        <title>Expanding the biotechnology potential of lactobacilli through comparative genomics of 213 strains and associated genera.</title>
        <authorList>
            <person name="Sun Z."/>
            <person name="Harris H.M."/>
            <person name="McCann A."/>
            <person name="Guo C."/>
            <person name="Argimon S."/>
            <person name="Zhang W."/>
            <person name="Yang X."/>
            <person name="Jeffery I.B."/>
            <person name="Cooney J.C."/>
            <person name="Kagawa T.F."/>
            <person name="Liu W."/>
            <person name="Song Y."/>
            <person name="Salvetti E."/>
            <person name="Wrobel A."/>
            <person name="Rasinkangas P."/>
            <person name="Parkhill J."/>
            <person name="Rea M.C."/>
            <person name="O'Sullivan O."/>
            <person name="Ritari J."/>
            <person name="Douillard F.P."/>
            <person name="Paul Ross R."/>
            <person name="Yang R."/>
            <person name="Briner A.E."/>
            <person name="Felis G.E."/>
            <person name="de Vos W.M."/>
            <person name="Barrangou R."/>
            <person name="Klaenhammer T.R."/>
            <person name="Caufield P.W."/>
            <person name="Cui Y."/>
            <person name="Zhang H."/>
            <person name="O'Toole P.W."/>
        </authorList>
    </citation>
    <scope>NUCLEOTIDE SEQUENCE [LARGE SCALE GENOMIC DNA]</scope>
    <source>
        <strain evidence="2 3">DSM 18527</strain>
    </source>
</reference>
<dbReference type="EMBL" id="AZGA01000066">
    <property type="protein sequence ID" value="KRM32830.1"/>
    <property type="molecule type" value="Genomic_DNA"/>
</dbReference>
<dbReference type="RefSeq" id="WP_035453922.1">
    <property type="nucleotide sequence ID" value="NZ_AZGA01000066.1"/>
</dbReference>
<evidence type="ECO:0000256" key="1">
    <source>
        <dbReference type="SAM" id="Phobius"/>
    </source>
</evidence>
<organism evidence="2 3">
    <name type="scientific">Agrilactobacillus composti DSM 18527 = JCM 14202</name>
    <dbReference type="NCBI Taxonomy" id="1423734"/>
    <lineage>
        <taxon>Bacteria</taxon>
        <taxon>Bacillati</taxon>
        <taxon>Bacillota</taxon>
        <taxon>Bacilli</taxon>
        <taxon>Lactobacillales</taxon>
        <taxon>Lactobacillaceae</taxon>
        <taxon>Agrilactobacillus</taxon>
    </lineage>
</organism>
<sequence length="107" mass="12604">MSQPLLLAIIIILMIAYFYNLHYRAKKQVQYKNDERWREIELLSSRIGYKFFQYLVILIAIGMVYLTFIPSVNIDISLSRTLFLGFAVIILGQLVEMVALKVFDHRM</sequence>
<dbReference type="AlphaFoldDB" id="X0PRZ5"/>
<name>X0PRZ5_9LACO</name>